<dbReference type="EMBL" id="MU274914">
    <property type="protein sequence ID" value="KAI0088445.1"/>
    <property type="molecule type" value="Genomic_DNA"/>
</dbReference>
<sequence>MGPKSGNRLVERITRAEGQPLTVCQRSIQQSVATMDPIPRTPKRRRQGREENATKRKKLSNESFLFPLVNFPAEPPTTPIRKRQPVASLPSTPQQSLLLSPQAEGMTHYRTRSVVAREKDRIQRAALPHPDSEMIKGEVTTTGLGIHLRWEYPECGASLKSDKGTDPSCTPSRPSHCSRPPIMPLSDTCSHLSISSTLSCFSSINERDMTDPSLRTPNDDSLKRTYPHIRTPSPCPRRIQRRIDSIGPSAVYPWAKSRSVSDDESLPIPLDAKCVERDLRIGTQQLRRLEALKKAREEQWAQAAEAGLFDEFDTSDEESEGSFTRRIEDAEVEAELFRTFETKKPTMEGSSRNVLGRTDTIQCSSEEPPSKLRPTLPKPILPYFRTETQSSLSTTSSTCTTSTMSTASMGCISSPRSICSMASTSSSSSRRYVRRYQENGVWKTDGTFKDLPALAHLESFDSMQSLEQALPPKSPRTPLKAKAITGKNRLEALRVEHSPFKLPQARSRVTSDAAKQEQRLPNPRLRAAPRHSFST</sequence>
<keyword evidence="2" id="KW-1185">Reference proteome</keyword>
<accession>A0ACB8U2I2</accession>
<comment type="caution">
    <text evidence="1">The sequence shown here is derived from an EMBL/GenBank/DDBJ whole genome shotgun (WGS) entry which is preliminary data.</text>
</comment>
<gene>
    <name evidence="1" type="ORF">BDY19DRAFT_1057571</name>
</gene>
<evidence type="ECO:0000313" key="2">
    <source>
        <dbReference type="Proteomes" id="UP001055072"/>
    </source>
</evidence>
<name>A0ACB8U2I2_9APHY</name>
<dbReference type="Proteomes" id="UP001055072">
    <property type="component" value="Unassembled WGS sequence"/>
</dbReference>
<reference evidence="1" key="1">
    <citation type="journal article" date="2021" name="Environ. Microbiol.">
        <title>Gene family expansions and transcriptome signatures uncover fungal adaptations to wood decay.</title>
        <authorList>
            <person name="Hage H."/>
            <person name="Miyauchi S."/>
            <person name="Viragh M."/>
            <person name="Drula E."/>
            <person name="Min B."/>
            <person name="Chaduli D."/>
            <person name="Navarro D."/>
            <person name="Favel A."/>
            <person name="Norest M."/>
            <person name="Lesage-Meessen L."/>
            <person name="Balint B."/>
            <person name="Merenyi Z."/>
            <person name="de Eugenio L."/>
            <person name="Morin E."/>
            <person name="Martinez A.T."/>
            <person name="Baldrian P."/>
            <person name="Stursova M."/>
            <person name="Martinez M.J."/>
            <person name="Novotny C."/>
            <person name="Magnuson J.K."/>
            <person name="Spatafora J.W."/>
            <person name="Maurice S."/>
            <person name="Pangilinan J."/>
            <person name="Andreopoulos W."/>
            <person name="LaButti K."/>
            <person name="Hundley H."/>
            <person name="Na H."/>
            <person name="Kuo A."/>
            <person name="Barry K."/>
            <person name="Lipzen A."/>
            <person name="Henrissat B."/>
            <person name="Riley R."/>
            <person name="Ahrendt S."/>
            <person name="Nagy L.G."/>
            <person name="Grigoriev I.V."/>
            <person name="Martin F."/>
            <person name="Rosso M.N."/>
        </authorList>
    </citation>
    <scope>NUCLEOTIDE SEQUENCE</scope>
    <source>
        <strain evidence="1">CBS 384.51</strain>
    </source>
</reference>
<evidence type="ECO:0000313" key="1">
    <source>
        <dbReference type="EMBL" id="KAI0088445.1"/>
    </source>
</evidence>
<proteinExistence type="predicted"/>
<organism evidence="1 2">
    <name type="scientific">Irpex rosettiformis</name>
    <dbReference type="NCBI Taxonomy" id="378272"/>
    <lineage>
        <taxon>Eukaryota</taxon>
        <taxon>Fungi</taxon>
        <taxon>Dikarya</taxon>
        <taxon>Basidiomycota</taxon>
        <taxon>Agaricomycotina</taxon>
        <taxon>Agaricomycetes</taxon>
        <taxon>Polyporales</taxon>
        <taxon>Irpicaceae</taxon>
        <taxon>Irpex</taxon>
    </lineage>
</organism>
<protein>
    <submittedName>
        <fullName evidence="1">Uncharacterized protein</fullName>
    </submittedName>
</protein>